<protein>
    <submittedName>
        <fullName evidence="2">Uncharacterized protein</fullName>
    </submittedName>
</protein>
<gene>
    <name evidence="2" type="ORF">E2C01_034615</name>
</gene>
<feature type="compositionally biased region" description="Basic and acidic residues" evidence="1">
    <location>
        <begin position="134"/>
        <end position="146"/>
    </location>
</feature>
<evidence type="ECO:0000313" key="3">
    <source>
        <dbReference type="Proteomes" id="UP000324222"/>
    </source>
</evidence>
<feature type="compositionally biased region" description="Basic residues" evidence="1">
    <location>
        <begin position="122"/>
        <end position="133"/>
    </location>
</feature>
<feature type="compositionally biased region" description="Basic residues" evidence="1">
    <location>
        <begin position="73"/>
        <end position="82"/>
    </location>
</feature>
<organism evidence="2 3">
    <name type="scientific">Portunus trituberculatus</name>
    <name type="common">Swimming crab</name>
    <name type="synonym">Neptunus trituberculatus</name>
    <dbReference type="NCBI Taxonomy" id="210409"/>
    <lineage>
        <taxon>Eukaryota</taxon>
        <taxon>Metazoa</taxon>
        <taxon>Ecdysozoa</taxon>
        <taxon>Arthropoda</taxon>
        <taxon>Crustacea</taxon>
        <taxon>Multicrustacea</taxon>
        <taxon>Malacostraca</taxon>
        <taxon>Eumalacostraca</taxon>
        <taxon>Eucarida</taxon>
        <taxon>Decapoda</taxon>
        <taxon>Pleocyemata</taxon>
        <taxon>Brachyura</taxon>
        <taxon>Eubrachyura</taxon>
        <taxon>Portunoidea</taxon>
        <taxon>Portunidae</taxon>
        <taxon>Portuninae</taxon>
        <taxon>Portunus</taxon>
    </lineage>
</organism>
<accession>A0A5B7F620</accession>
<evidence type="ECO:0000256" key="1">
    <source>
        <dbReference type="SAM" id="MobiDB-lite"/>
    </source>
</evidence>
<dbReference type="EMBL" id="VSRR010004899">
    <property type="protein sequence ID" value="MPC41035.1"/>
    <property type="molecule type" value="Genomic_DNA"/>
</dbReference>
<dbReference type="OrthoDB" id="6252479at2759"/>
<sequence>MGERIASVKIGEVTSMCVPGKGLASWRDEPQIRGVTSAGRRDKRTKHGKWLKSVLEVTEAGNESSTLRDLHGVKKSPSRARQSRVPFNLSQREALPVCLNHASPATRSRPRRATLPATQNTHKAHGHRSHFHHHQQEQKARQDTGRRLRKRHQGRQHHQHQRLPSLQFSQSEYRVTLKEDVPIHTSLLTSSVAANHLPWERITCFTC</sequence>
<dbReference type="AlphaFoldDB" id="A0A5B7F620"/>
<feature type="compositionally biased region" description="Low complexity" evidence="1">
    <location>
        <begin position="102"/>
        <end position="118"/>
    </location>
</feature>
<reference evidence="2 3" key="1">
    <citation type="submission" date="2019-05" db="EMBL/GenBank/DDBJ databases">
        <title>Another draft genome of Portunus trituberculatus and its Hox gene families provides insights of decapod evolution.</title>
        <authorList>
            <person name="Jeong J.-H."/>
            <person name="Song I."/>
            <person name="Kim S."/>
            <person name="Choi T."/>
            <person name="Kim D."/>
            <person name="Ryu S."/>
            <person name="Kim W."/>
        </authorList>
    </citation>
    <scope>NUCLEOTIDE SEQUENCE [LARGE SCALE GENOMIC DNA]</scope>
    <source>
        <tissue evidence="2">Muscle</tissue>
    </source>
</reference>
<feature type="compositionally biased region" description="Basic residues" evidence="1">
    <location>
        <begin position="147"/>
        <end position="161"/>
    </location>
</feature>
<proteinExistence type="predicted"/>
<keyword evidence="3" id="KW-1185">Reference proteome</keyword>
<feature type="region of interest" description="Disordered" evidence="1">
    <location>
        <begin position="61"/>
        <end position="88"/>
    </location>
</feature>
<name>A0A5B7F620_PORTR</name>
<feature type="region of interest" description="Disordered" evidence="1">
    <location>
        <begin position="101"/>
        <end position="167"/>
    </location>
</feature>
<evidence type="ECO:0000313" key="2">
    <source>
        <dbReference type="EMBL" id="MPC41035.1"/>
    </source>
</evidence>
<comment type="caution">
    <text evidence="2">The sequence shown here is derived from an EMBL/GenBank/DDBJ whole genome shotgun (WGS) entry which is preliminary data.</text>
</comment>
<dbReference type="Proteomes" id="UP000324222">
    <property type="component" value="Unassembled WGS sequence"/>
</dbReference>